<name>A0ABN2T1T7_9ACTN</name>
<dbReference type="InterPro" id="IPR000868">
    <property type="entry name" value="Isochorismatase-like_dom"/>
</dbReference>
<proteinExistence type="predicted"/>
<dbReference type="Gene3D" id="3.40.50.850">
    <property type="entry name" value="Isochorismatase-like"/>
    <property type="match status" value="1"/>
</dbReference>
<accession>A0ABN2T1T7</accession>
<dbReference type="PANTHER" id="PTHR43540:SF7">
    <property type="entry name" value="ISOCHORISMATASE FAMILY PROTEIN YECD"/>
    <property type="match status" value="1"/>
</dbReference>
<keyword evidence="1" id="KW-0378">Hydrolase</keyword>
<evidence type="ECO:0000256" key="1">
    <source>
        <dbReference type="ARBA" id="ARBA00022801"/>
    </source>
</evidence>
<dbReference type="InterPro" id="IPR036380">
    <property type="entry name" value="Isochorismatase-like_sf"/>
</dbReference>
<evidence type="ECO:0000259" key="3">
    <source>
        <dbReference type="Pfam" id="PF00857"/>
    </source>
</evidence>
<sequence length="219" mass="23197">MPVTDLNPRCALVVLDVQQGIVSLPLQPHPAERVVGNSARLATAFRAAGLPVVLVNVAHGPDGAAALRPNADVSPNSPSLDPEFERLAPELAPEPGDLLITKRQWGAFTGTELDLQMRRRGIEELVLTGVATNLAVESTARFAYELGYDIVVAEDATSTFSAEHQDFAIQQILPMIARVDTTDAVLKALHSDPDAGLTETGGPFGDGQARATPGVPEHQ</sequence>
<gene>
    <name evidence="4" type="ORF">GCM10009799_22350</name>
</gene>
<dbReference type="RefSeq" id="WP_344161941.1">
    <property type="nucleotide sequence ID" value="NZ_BAAAPC010000008.1"/>
</dbReference>
<protein>
    <submittedName>
        <fullName evidence="4">Isochorismatase family protein</fullName>
    </submittedName>
</protein>
<organism evidence="4 5">
    <name type="scientific">Nocardiopsis rhodophaea</name>
    <dbReference type="NCBI Taxonomy" id="280238"/>
    <lineage>
        <taxon>Bacteria</taxon>
        <taxon>Bacillati</taxon>
        <taxon>Actinomycetota</taxon>
        <taxon>Actinomycetes</taxon>
        <taxon>Streptosporangiales</taxon>
        <taxon>Nocardiopsidaceae</taxon>
        <taxon>Nocardiopsis</taxon>
    </lineage>
</organism>
<dbReference type="InterPro" id="IPR050272">
    <property type="entry name" value="Isochorismatase-like_hydrls"/>
</dbReference>
<dbReference type="Proteomes" id="UP001501585">
    <property type="component" value="Unassembled WGS sequence"/>
</dbReference>
<keyword evidence="5" id="KW-1185">Reference proteome</keyword>
<evidence type="ECO:0000313" key="5">
    <source>
        <dbReference type="Proteomes" id="UP001501585"/>
    </source>
</evidence>
<reference evidence="4 5" key="1">
    <citation type="journal article" date="2019" name="Int. J. Syst. Evol. Microbiol.">
        <title>The Global Catalogue of Microorganisms (GCM) 10K type strain sequencing project: providing services to taxonomists for standard genome sequencing and annotation.</title>
        <authorList>
            <consortium name="The Broad Institute Genomics Platform"/>
            <consortium name="The Broad Institute Genome Sequencing Center for Infectious Disease"/>
            <person name="Wu L."/>
            <person name="Ma J."/>
        </authorList>
    </citation>
    <scope>NUCLEOTIDE SEQUENCE [LARGE SCALE GENOMIC DNA]</scope>
    <source>
        <strain evidence="4 5">JCM 15313</strain>
    </source>
</reference>
<evidence type="ECO:0000256" key="2">
    <source>
        <dbReference type="SAM" id="MobiDB-lite"/>
    </source>
</evidence>
<dbReference type="SUPFAM" id="SSF52499">
    <property type="entry name" value="Isochorismatase-like hydrolases"/>
    <property type="match status" value="1"/>
</dbReference>
<comment type="caution">
    <text evidence="4">The sequence shown here is derived from an EMBL/GenBank/DDBJ whole genome shotgun (WGS) entry which is preliminary data.</text>
</comment>
<feature type="region of interest" description="Disordered" evidence="2">
    <location>
        <begin position="192"/>
        <end position="219"/>
    </location>
</feature>
<dbReference type="EMBL" id="BAAAPC010000008">
    <property type="protein sequence ID" value="GAA1995485.1"/>
    <property type="molecule type" value="Genomic_DNA"/>
</dbReference>
<feature type="domain" description="Isochorismatase-like" evidence="3">
    <location>
        <begin position="10"/>
        <end position="183"/>
    </location>
</feature>
<dbReference type="Pfam" id="PF00857">
    <property type="entry name" value="Isochorismatase"/>
    <property type="match status" value="1"/>
</dbReference>
<dbReference type="PANTHER" id="PTHR43540">
    <property type="entry name" value="PEROXYUREIDOACRYLATE/UREIDOACRYLATE AMIDOHYDROLASE-RELATED"/>
    <property type="match status" value="1"/>
</dbReference>
<dbReference type="CDD" id="cd00431">
    <property type="entry name" value="cysteine_hydrolases"/>
    <property type="match status" value="1"/>
</dbReference>
<evidence type="ECO:0000313" key="4">
    <source>
        <dbReference type="EMBL" id="GAA1995485.1"/>
    </source>
</evidence>